<dbReference type="Gene3D" id="3.30.540.10">
    <property type="entry name" value="Fructose-1,6-Bisphosphatase, subunit A, domain 1"/>
    <property type="match status" value="1"/>
</dbReference>
<comment type="catalytic activity">
    <reaction evidence="7">
        <text>adenosine 2',5'-bisphosphate + H2O = AMP + phosphate</text>
        <dbReference type="Rhea" id="RHEA:77643"/>
        <dbReference type="ChEBI" id="CHEBI:15377"/>
        <dbReference type="ChEBI" id="CHEBI:43474"/>
        <dbReference type="ChEBI" id="CHEBI:194156"/>
        <dbReference type="ChEBI" id="CHEBI:456215"/>
        <dbReference type="EC" id="3.1.3.7"/>
    </reaction>
    <physiologicalReaction direction="left-to-right" evidence="7">
        <dbReference type="Rhea" id="RHEA:77644"/>
    </physiologicalReaction>
</comment>
<dbReference type="PANTHER" id="PTHR43200">
    <property type="entry name" value="PHOSPHATASE"/>
    <property type="match status" value="1"/>
</dbReference>
<dbReference type="EMBL" id="GL883010">
    <property type="protein sequence ID" value="EGG21774.1"/>
    <property type="molecule type" value="Genomic_DNA"/>
</dbReference>
<evidence type="ECO:0000256" key="6">
    <source>
        <dbReference type="ARBA" id="ARBA00022842"/>
    </source>
</evidence>
<dbReference type="PANTHER" id="PTHR43200:SF6">
    <property type="entry name" value="3'(2'),5'-BISPHOSPHATE NUCLEOTIDASE"/>
    <property type="match status" value="1"/>
</dbReference>
<evidence type="ECO:0000313" key="12">
    <source>
        <dbReference type="EMBL" id="EGG21774.1"/>
    </source>
</evidence>
<keyword evidence="5 11" id="KW-0378">Hydrolase</keyword>
<dbReference type="GO" id="GO:0000103">
    <property type="term" value="P:sulfate assimilation"/>
    <property type="evidence" value="ECO:0007669"/>
    <property type="project" value="TreeGrafter"/>
</dbReference>
<dbReference type="InterPro" id="IPR020583">
    <property type="entry name" value="Inositol_monoP_metal-BS"/>
</dbReference>
<evidence type="ECO:0000256" key="8">
    <source>
        <dbReference type="ARBA" id="ARBA00044479"/>
    </source>
</evidence>
<dbReference type="Proteomes" id="UP000007797">
    <property type="component" value="Unassembled WGS sequence"/>
</dbReference>
<comment type="catalytic activity">
    <reaction evidence="8">
        <text>adenosine 3',5'-bisphosphate + H2O = AMP + phosphate</text>
        <dbReference type="Rhea" id="RHEA:10040"/>
        <dbReference type="ChEBI" id="CHEBI:15377"/>
        <dbReference type="ChEBI" id="CHEBI:43474"/>
        <dbReference type="ChEBI" id="CHEBI:58343"/>
        <dbReference type="ChEBI" id="CHEBI:456215"/>
        <dbReference type="EC" id="3.1.3.7"/>
    </reaction>
    <physiologicalReaction direction="left-to-right" evidence="8">
        <dbReference type="Rhea" id="RHEA:10041"/>
    </physiologicalReaction>
</comment>
<comment type="function">
    <text evidence="11">Converts adenosine 3'-phosphate 5'-phosphosulfate (PAPS) to adenosine 5'-phosphosulfate (APS) and 3'(2')-phosphoadenosine 5'-phosphate (PAP) to AMP.</text>
</comment>
<dbReference type="GO" id="GO:0046854">
    <property type="term" value="P:phosphatidylinositol phosphate biosynthetic process"/>
    <property type="evidence" value="ECO:0007669"/>
    <property type="project" value="InterPro"/>
</dbReference>
<protein>
    <recommendedName>
        <fullName evidence="3 11">3'(2'),5'-bisphosphate nucleotidase</fullName>
        <ecNumber evidence="3 11">3.1.3.7</ecNumber>
    </recommendedName>
</protein>
<evidence type="ECO:0000256" key="7">
    <source>
        <dbReference type="ARBA" id="ARBA00044466"/>
    </source>
</evidence>
<dbReference type="Pfam" id="PF00459">
    <property type="entry name" value="Inositol_P"/>
    <property type="match status" value="1"/>
</dbReference>
<dbReference type="PROSITE" id="PS00629">
    <property type="entry name" value="IMP_1"/>
    <property type="match status" value="1"/>
</dbReference>
<dbReference type="GO" id="GO:0043647">
    <property type="term" value="P:inositol phosphate metabolic process"/>
    <property type="evidence" value="ECO:0007669"/>
    <property type="project" value="UniProtKB-UniRule"/>
</dbReference>
<dbReference type="RefSeq" id="XP_004359624.1">
    <property type="nucleotide sequence ID" value="XM_004359567.1"/>
</dbReference>
<keyword evidence="6 10" id="KW-0460">Magnesium</keyword>
<reference evidence="13" key="1">
    <citation type="journal article" date="2011" name="Genome Res.">
        <title>Phylogeny-wide analysis of social amoeba genomes highlights ancient origins for complex intercellular communication.</title>
        <authorList>
            <person name="Heidel A.J."/>
            <person name="Lawal H.M."/>
            <person name="Felder M."/>
            <person name="Schilde C."/>
            <person name="Helps N.R."/>
            <person name="Tunggal B."/>
            <person name="Rivero F."/>
            <person name="John U."/>
            <person name="Schleicher M."/>
            <person name="Eichinger L."/>
            <person name="Platzer M."/>
            <person name="Noegel A.A."/>
            <person name="Schaap P."/>
            <person name="Gloeckner G."/>
        </authorList>
    </citation>
    <scope>NUCLEOTIDE SEQUENCE [LARGE SCALE GENOMIC DNA]</scope>
    <source>
        <strain evidence="13">SH3</strain>
    </source>
</reference>
<feature type="binding site" evidence="10">
    <location>
        <position position="83"/>
    </location>
    <ligand>
        <name>Mg(2+)</name>
        <dbReference type="ChEBI" id="CHEBI:18420"/>
        <label>1</label>
        <note>catalytic</note>
    </ligand>
</feature>
<proteinExistence type="inferred from homology"/>
<evidence type="ECO:0000313" key="13">
    <source>
        <dbReference type="Proteomes" id="UP000007797"/>
    </source>
</evidence>
<comment type="catalytic activity">
    <reaction evidence="9">
        <text>3'-phosphoadenylyl sulfate + H2O = adenosine 5'-phosphosulfate + phosphate</text>
        <dbReference type="Rhea" id="RHEA:77639"/>
        <dbReference type="ChEBI" id="CHEBI:15377"/>
        <dbReference type="ChEBI" id="CHEBI:43474"/>
        <dbReference type="ChEBI" id="CHEBI:58243"/>
        <dbReference type="ChEBI" id="CHEBI:58339"/>
        <dbReference type="EC" id="3.1.3.7"/>
    </reaction>
    <physiologicalReaction direction="left-to-right" evidence="9">
        <dbReference type="Rhea" id="RHEA:77640"/>
    </physiologicalReaction>
</comment>
<evidence type="ECO:0000256" key="1">
    <source>
        <dbReference type="ARBA" id="ARBA00001946"/>
    </source>
</evidence>
<feature type="binding site" evidence="10">
    <location>
        <position position="141"/>
    </location>
    <ligand>
        <name>Mg(2+)</name>
        <dbReference type="ChEBI" id="CHEBI:18420"/>
        <label>1</label>
        <note>catalytic</note>
    </ligand>
</feature>
<evidence type="ECO:0000256" key="2">
    <source>
        <dbReference type="ARBA" id="ARBA00009759"/>
    </source>
</evidence>
<name>F4PU06_CACFS</name>
<comment type="cofactor">
    <cofactor evidence="1 10 11">
        <name>Mg(2+)</name>
        <dbReference type="ChEBI" id="CHEBI:18420"/>
    </cofactor>
</comment>
<evidence type="ECO:0000256" key="11">
    <source>
        <dbReference type="RuleBase" id="RU368076"/>
    </source>
</evidence>
<dbReference type="AlphaFoldDB" id="F4PU06"/>
<sequence>MSIPITSSLCLNQLRKVALEAVKRACVACVEIQSSLVNDETISKNDKSPVTVGDYTVQALIIDELSRMTKEMDGSTEYDFVAEEDADTLAQQPLVQAKVLQFFKQFAQQDRKSTIDETELSVVLDKGRIKQPATKRWWTLDPIDGTLGFLRRDQYAIALALMEDNEPVLGVLGCPSLPLETHNPSSPKGCIFVAQRGRGSFMIALGSDAEQQINVSSKSDPSQAIFTESFVSRGFGHELNKKISTHMGVTKDALKIDSQCKYAMVARGDSDVYVRLTDVNYKECIWDHAAGQIVVEEAGGIVRDFKGNKLDYSVGRLLSNNVGIDIGVAQDMVTFFKIVHFHLGKTHITFKFAIGGGV</sequence>
<keyword evidence="13" id="KW-1185">Reference proteome</keyword>
<feature type="binding site" evidence="10">
    <location>
        <position position="144"/>
    </location>
    <ligand>
        <name>Mg(2+)</name>
        <dbReference type="ChEBI" id="CHEBI:18420"/>
        <label>1</label>
        <note>catalytic</note>
    </ligand>
</feature>
<dbReference type="OMA" id="MSYQQER"/>
<dbReference type="InterPro" id="IPR006239">
    <property type="entry name" value="DPNP"/>
</dbReference>
<evidence type="ECO:0000256" key="4">
    <source>
        <dbReference type="ARBA" id="ARBA00022723"/>
    </source>
</evidence>
<dbReference type="InterPro" id="IPR000760">
    <property type="entry name" value="Inositol_monophosphatase-like"/>
</dbReference>
<dbReference type="KEGG" id="dfa:DFA_01660"/>
<dbReference type="CDD" id="cd01517">
    <property type="entry name" value="PAP_phosphatase"/>
    <property type="match status" value="1"/>
</dbReference>
<dbReference type="GO" id="GO:0008441">
    <property type="term" value="F:3'(2'),5'-bisphosphate nucleotidase activity"/>
    <property type="evidence" value="ECO:0007669"/>
    <property type="project" value="UniProtKB-UniRule"/>
</dbReference>
<dbReference type="NCBIfam" id="TIGR01330">
    <property type="entry name" value="bisphos_HAL2"/>
    <property type="match status" value="1"/>
</dbReference>
<feature type="binding site" evidence="10">
    <location>
        <position position="287"/>
    </location>
    <ligand>
        <name>Mg(2+)</name>
        <dbReference type="ChEBI" id="CHEBI:18420"/>
        <label>1</label>
        <note>catalytic</note>
    </ligand>
</feature>
<dbReference type="PRINTS" id="PR00377">
    <property type="entry name" value="IMPHPHTASES"/>
</dbReference>
<dbReference type="SUPFAM" id="SSF56655">
    <property type="entry name" value="Carbohydrate phosphatase"/>
    <property type="match status" value="1"/>
</dbReference>
<evidence type="ECO:0000256" key="3">
    <source>
        <dbReference type="ARBA" id="ARBA00012633"/>
    </source>
</evidence>
<comment type="similarity">
    <text evidence="2 11">Belongs to the inositol monophosphatase superfamily.</text>
</comment>
<dbReference type="InterPro" id="IPR020550">
    <property type="entry name" value="Inositol_monophosphatase_CS"/>
</dbReference>
<keyword evidence="4 10" id="KW-0479">Metal-binding</keyword>
<dbReference type="GO" id="GO:0046872">
    <property type="term" value="F:metal ion binding"/>
    <property type="evidence" value="ECO:0007669"/>
    <property type="project" value="UniProtKB-UniRule"/>
</dbReference>
<evidence type="ECO:0000256" key="5">
    <source>
        <dbReference type="ARBA" id="ARBA00022801"/>
    </source>
</evidence>
<dbReference type="OrthoDB" id="411145at2759"/>
<dbReference type="GeneID" id="14873320"/>
<dbReference type="STRING" id="1054147.F4PU06"/>
<dbReference type="Gene3D" id="3.40.190.80">
    <property type="match status" value="1"/>
</dbReference>
<dbReference type="InterPro" id="IPR051090">
    <property type="entry name" value="Inositol_monoP_superfamily"/>
</dbReference>
<accession>F4PU06</accession>
<dbReference type="EC" id="3.1.3.7" evidence="3 11"/>
<evidence type="ECO:0000256" key="9">
    <source>
        <dbReference type="ARBA" id="ARBA00044484"/>
    </source>
</evidence>
<gene>
    <name evidence="12" type="ORF">DFA_01660</name>
</gene>
<dbReference type="PROSITE" id="PS00630">
    <property type="entry name" value="IMP_2"/>
    <property type="match status" value="1"/>
</dbReference>
<organism evidence="12 13">
    <name type="scientific">Cavenderia fasciculata</name>
    <name type="common">Slime mold</name>
    <name type="synonym">Dictyostelium fasciculatum</name>
    <dbReference type="NCBI Taxonomy" id="261658"/>
    <lineage>
        <taxon>Eukaryota</taxon>
        <taxon>Amoebozoa</taxon>
        <taxon>Evosea</taxon>
        <taxon>Eumycetozoa</taxon>
        <taxon>Dictyostelia</taxon>
        <taxon>Acytosteliales</taxon>
        <taxon>Cavenderiaceae</taxon>
        <taxon>Cavenderia</taxon>
    </lineage>
</organism>
<feature type="binding site" evidence="10">
    <location>
        <position position="143"/>
    </location>
    <ligand>
        <name>Mg(2+)</name>
        <dbReference type="ChEBI" id="CHEBI:18420"/>
        <label>1</label>
        <note>catalytic</note>
    </ligand>
</feature>
<evidence type="ECO:0000256" key="10">
    <source>
        <dbReference type="PIRSR" id="PIRSR600760-2"/>
    </source>
</evidence>